<evidence type="ECO:0000313" key="2">
    <source>
        <dbReference type="Proteomes" id="UP001063228"/>
    </source>
</evidence>
<name>A0ABY6FD89_9PSED</name>
<dbReference type="RefSeq" id="WP_263268986.1">
    <property type="nucleotide sequence ID" value="NZ_CP081201.1"/>
</dbReference>
<dbReference type="Proteomes" id="UP001063228">
    <property type="component" value="Chromosome"/>
</dbReference>
<accession>A0ABY6FD89</accession>
<organism evidence="1 2">
    <name type="scientific">Pseudomonas phytophila</name>
    <dbReference type="NCBI Taxonomy" id="2867264"/>
    <lineage>
        <taxon>Bacteria</taxon>
        <taxon>Pseudomonadati</taxon>
        <taxon>Pseudomonadota</taxon>
        <taxon>Gammaproteobacteria</taxon>
        <taxon>Pseudomonadales</taxon>
        <taxon>Pseudomonadaceae</taxon>
        <taxon>Pseudomonas</taxon>
    </lineage>
</organism>
<proteinExistence type="predicted"/>
<protein>
    <submittedName>
        <fullName evidence="1">Uncharacterized protein</fullName>
    </submittedName>
</protein>
<keyword evidence="2" id="KW-1185">Reference proteome</keyword>
<sequence length="215" mass="23639">MRADLMGLQWLSPEQALLWLKEKAGIQLLKEDLLAQCDAGRCAAYLNVDRLKGECAEGLMDELGERFFDVFGVGKGQILNPRAVIEAAGKPEIALEISGEVRQIERAEAEVYHSVDWNTKVTHAECHLLFKTAEIEELAQSFASGASSMGHAKPSQYLTIAALLDLVLKPGRPVHNQADVIAEILDRYPAHGLSESNLQKIFAASNGRAKDAKMW</sequence>
<reference evidence="1" key="1">
    <citation type="submission" date="2021-08" db="EMBL/GenBank/DDBJ databases">
        <title>Complete genome sequence of Pseudomonas phytophila.</title>
        <authorList>
            <person name="Weir B.S."/>
            <person name="Templeton M.D."/>
            <person name="Arshed S."/>
            <person name="Andersen M.T."/>
            <person name="Jayaraman J."/>
        </authorList>
    </citation>
    <scope>NUCLEOTIDE SEQUENCE</scope>
    <source>
        <strain evidence="1">ICMP 23753</strain>
    </source>
</reference>
<evidence type="ECO:0000313" key="1">
    <source>
        <dbReference type="EMBL" id="UXZ95873.1"/>
    </source>
</evidence>
<gene>
    <name evidence="1" type="ORF">K3169_26815</name>
</gene>
<dbReference type="EMBL" id="CP081201">
    <property type="protein sequence ID" value="UXZ95873.1"/>
    <property type="molecule type" value="Genomic_DNA"/>
</dbReference>